<keyword evidence="5 6" id="KW-0819">tRNA processing</keyword>
<evidence type="ECO:0000256" key="4">
    <source>
        <dbReference type="ARBA" id="ARBA00022691"/>
    </source>
</evidence>
<dbReference type="GO" id="GO:0016430">
    <property type="term" value="F:tRNA (adenine-N6)-methyltransferase activity"/>
    <property type="evidence" value="ECO:0007669"/>
    <property type="project" value="UniProtKB-UniRule"/>
</dbReference>
<reference evidence="9 10" key="1">
    <citation type="submission" date="2020-06" db="EMBL/GenBank/DDBJ databases">
        <authorList>
            <person name="Duchaud E."/>
        </authorList>
    </citation>
    <scope>NUCLEOTIDE SEQUENCE [LARGE SCALE GENOMIC DNA]</scope>
    <source>
        <strain evidence="9">Alteromonas fortis</strain>
    </source>
</reference>
<evidence type="ECO:0000256" key="1">
    <source>
        <dbReference type="ARBA" id="ARBA00022490"/>
    </source>
</evidence>
<dbReference type="PROSITE" id="PS00092">
    <property type="entry name" value="N6_MTASE"/>
    <property type="match status" value="1"/>
</dbReference>
<comment type="catalytic activity">
    <reaction evidence="6">
        <text>adenosine(37) in tRNA1(Val) + S-adenosyl-L-methionine = N(6)-methyladenosine(37) in tRNA1(Val) + S-adenosyl-L-homocysteine + H(+)</text>
        <dbReference type="Rhea" id="RHEA:43160"/>
        <dbReference type="Rhea" id="RHEA-COMP:10369"/>
        <dbReference type="Rhea" id="RHEA-COMP:10370"/>
        <dbReference type="ChEBI" id="CHEBI:15378"/>
        <dbReference type="ChEBI" id="CHEBI:57856"/>
        <dbReference type="ChEBI" id="CHEBI:59789"/>
        <dbReference type="ChEBI" id="CHEBI:74411"/>
        <dbReference type="ChEBI" id="CHEBI:74449"/>
        <dbReference type="EC" id="2.1.1.223"/>
    </reaction>
</comment>
<dbReference type="Proteomes" id="UP000509458">
    <property type="component" value="Chromosome"/>
</dbReference>
<evidence type="ECO:0000256" key="2">
    <source>
        <dbReference type="ARBA" id="ARBA00022603"/>
    </source>
</evidence>
<evidence type="ECO:0000256" key="3">
    <source>
        <dbReference type="ARBA" id="ARBA00022679"/>
    </source>
</evidence>
<keyword evidence="4 6" id="KW-0949">S-adenosyl-L-methionine</keyword>
<comment type="function">
    <text evidence="6">Specifically methylates the adenine in position 37 of tRNA(1)(Val) (anticodon cmo5UAC).</text>
</comment>
<dbReference type="GO" id="GO:0032259">
    <property type="term" value="P:methylation"/>
    <property type="evidence" value="ECO:0007669"/>
    <property type="project" value="UniProtKB-KW"/>
</dbReference>
<dbReference type="InterPro" id="IPR002052">
    <property type="entry name" value="DNA_methylase_N6_adenine_CS"/>
</dbReference>
<evidence type="ECO:0000259" key="8">
    <source>
        <dbReference type="Pfam" id="PF01170"/>
    </source>
</evidence>
<protein>
    <recommendedName>
        <fullName evidence="6">tRNA1(Val) (adenine(37)-N6)-methyltransferase</fullName>
        <ecNumber evidence="6">2.1.1.223</ecNumber>
    </recommendedName>
    <alternativeName>
        <fullName evidence="6">tRNA m6A37 methyltransferase</fullName>
    </alternativeName>
</protein>
<evidence type="ECO:0000313" key="10">
    <source>
        <dbReference type="Proteomes" id="UP000509458"/>
    </source>
</evidence>
<evidence type="ECO:0000256" key="5">
    <source>
        <dbReference type="ARBA" id="ARBA00022694"/>
    </source>
</evidence>
<feature type="region of interest" description="Disordered" evidence="7">
    <location>
        <begin position="74"/>
        <end position="103"/>
    </location>
</feature>
<dbReference type="RefSeq" id="WP_269475069.1">
    <property type="nucleotide sequence ID" value="NZ_LR812090.1"/>
</dbReference>
<keyword evidence="1 6" id="KW-0963">Cytoplasm</keyword>
<comment type="subcellular location">
    <subcellularLocation>
        <location evidence="6">Cytoplasm</location>
    </subcellularLocation>
</comment>
<dbReference type="GO" id="GO:0005737">
    <property type="term" value="C:cytoplasm"/>
    <property type="evidence" value="ECO:0007669"/>
    <property type="project" value="UniProtKB-SubCell"/>
</dbReference>
<sequence>MFRCKQFTVAQDKCAMKVNTDSLILGSWANLRADISHAPRILDIGTGSGILALMMAQKAEGFYPLSGGDLELDSHGADSSSAGSTEKKSAEKESTSSFVSSGESLLSNNNNTAGVDAIKIDAIEIDKDAAAQAAVNFKNSKWAGQLHIHNCDVAGFEPAYLYDTIISNPPYFESPAKLSKAYNKQNYNRSVARQTFTLSPNELFNASSALLIESGQMYCVYPASMEADIIKTAASHGLFLEAMLYVQHTSDKDPYLCAFRFNKVMKNADGGHADCTAYADHQLFTTKVANENALVIRDREGNYTNEYKALCQPFYLKF</sequence>
<dbReference type="Gene3D" id="3.40.50.150">
    <property type="entry name" value="Vaccinia Virus protein VP39"/>
    <property type="match status" value="1"/>
</dbReference>
<dbReference type="InterPro" id="IPR022882">
    <property type="entry name" value="tRNA_adenine-N6_MeTrfase"/>
</dbReference>
<dbReference type="Pfam" id="PF01170">
    <property type="entry name" value="UPF0020"/>
    <property type="match status" value="1"/>
</dbReference>
<accession>A0A6T9Y2Q4</accession>
<comment type="similarity">
    <text evidence="6">Belongs to the methyltransferase superfamily. tRNA (adenine-N(6)-)-methyltransferase family.</text>
</comment>
<dbReference type="InterPro" id="IPR050210">
    <property type="entry name" value="tRNA_Adenine-N(6)_MTase"/>
</dbReference>
<proteinExistence type="inferred from homology"/>
<feature type="compositionally biased region" description="Basic and acidic residues" evidence="7">
    <location>
        <begin position="85"/>
        <end position="94"/>
    </location>
</feature>
<dbReference type="AlphaFoldDB" id="A0A6T9Y2Q4"/>
<feature type="domain" description="Ribosomal RNA large subunit methyltransferase K/L-like methyltransferase" evidence="8">
    <location>
        <begin position="108"/>
        <end position="174"/>
    </location>
</feature>
<dbReference type="HAMAP" id="MF_01872">
    <property type="entry name" value="tRNA_methyltr_YfiC"/>
    <property type="match status" value="1"/>
</dbReference>
<gene>
    <name evidence="9" type="ORF">ALFOR1_50079</name>
</gene>
<keyword evidence="2 6" id="KW-0489">Methyltransferase</keyword>
<dbReference type="InterPro" id="IPR000241">
    <property type="entry name" value="RlmKL-like_Mtase"/>
</dbReference>
<dbReference type="GO" id="GO:0008033">
    <property type="term" value="P:tRNA processing"/>
    <property type="evidence" value="ECO:0007669"/>
    <property type="project" value="UniProtKB-UniRule"/>
</dbReference>
<dbReference type="InterPro" id="IPR029063">
    <property type="entry name" value="SAM-dependent_MTases_sf"/>
</dbReference>
<dbReference type="EC" id="2.1.1.223" evidence="6"/>
<dbReference type="SUPFAM" id="SSF53335">
    <property type="entry name" value="S-adenosyl-L-methionine-dependent methyltransferases"/>
    <property type="match status" value="1"/>
</dbReference>
<dbReference type="EMBL" id="LR812090">
    <property type="protein sequence ID" value="CAB9495395.1"/>
    <property type="molecule type" value="Genomic_DNA"/>
</dbReference>
<dbReference type="PANTHER" id="PTHR47739:SF1">
    <property type="entry name" value="TRNA1(VAL) (ADENINE(37)-N6)-METHYLTRANSFERASE"/>
    <property type="match status" value="1"/>
</dbReference>
<evidence type="ECO:0000313" key="9">
    <source>
        <dbReference type="EMBL" id="CAB9495395.1"/>
    </source>
</evidence>
<evidence type="ECO:0000256" key="6">
    <source>
        <dbReference type="HAMAP-Rule" id="MF_01872"/>
    </source>
</evidence>
<organism evidence="9 10">
    <name type="scientific">Alteromonas macleodii</name>
    <name type="common">Pseudoalteromonas macleodii</name>
    <dbReference type="NCBI Taxonomy" id="28108"/>
    <lineage>
        <taxon>Bacteria</taxon>
        <taxon>Pseudomonadati</taxon>
        <taxon>Pseudomonadota</taxon>
        <taxon>Gammaproteobacteria</taxon>
        <taxon>Alteromonadales</taxon>
        <taxon>Alteromonadaceae</taxon>
        <taxon>Alteromonas/Salinimonas group</taxon>
        <taxon>Alteromonas</taxon>
    </lineage>
</organism>
<evidence type="ECO:0000256" key="7">
    <source>
        <dbReference type="SAM" id="MobiDB-lite"/>
    </source>
</evidence>
<dbReference type="PANTHER" id="PTHR47739">
    <property type="entry name" value="TRNA1(VAL) (ADENINE(37)-N6)-METHYLTRANSFERASE"/>
    <property type="match status" value="1"/>
</dbReference>
<keyword evidence="3 6" id="KW-0808">Transferase</keyword>
<dbReference type="GO" id="GO:0003676">
    <property type="term" value="F:nucleic acid binding"/>
    <property type="evidence" value="ECO:0007669"/>
    <property type="project" value="InterPro"/>
</dbReference>
<name>A0A6T9Y2Q4_ALTMA</name>